<name>A0ABZ0REC8_9BACT</name>
<evidence type="ECO:0000313" key="2">
    <source>
        <dbReference type="Proteomes" id="UP001324993"/>
    </source>
</evidence>
<sequence>MKTYQNETIHSVLETIEVAITDDGAPQIIDLDALFGAINLQYTAEAESYGIISLDTINPEGLLSITPGAYSVHGDHTRVAIRASKPNGESAVAILKVRMVDIRTLAQVA</sequence>
<dbReference type="RefSeq" id="WP_319831439.1">
    <property type="nucleotide sequence ID" value="NZ_CP138858.1"/>
</dbReference>
<proteinExistence type="predicted"/>
<dbReference type="EMBL" id="CP138858">
    <property type="protein sequence ID" value="WPJ94515.1"/>
    <property type="molecule type" value="Genomic_DNA"/>
</dbReference>
<gene>
    <name evidence="1" type="ORF">SH580_13850</name>
</gene>
<accession>A0ABZ0REC8</accession>
<evidence type="ECO:0008006" key="3">
    <source>
        <dbReference type="Google" id="ProtNLM"/>
    </source>
</evidence>
<organism evidence="1 2">
    <name type="scientific">Coraliomargarita algicola</name>
    <dbReference type="NCBI Taxonomy" id="3092156"/>
    <lineage>
        <taxon>Bacteria</taxon>
        <taxon>Pseudomonadati</taxon>
        <taxon>Verrucomicrobiota</taxon>
        <taxon>Opitutia</taxon>
        <taxon>Puniceicoccales</taxon>
        <taxon>Coraliomargaritaceae</taxon>
        <taxon>Coraliomargarita</taxon>
    </lineage>
</organism>
<dbReference type="Proteomes" id="UP001324993">
    <property type="component" value="Chromosome"/>
</dbReference>
<reference evidence="1 2" key="1">
    <citation type="submission" date="2023-11" db="EMBL/GenBank/DDBJ databases">
        <title>Coraliomargarita sp. nov., isolated from marine algae.</title>
        <authorList>
            <person name="Lee J.K."/>
            <person name="Baek J.H."/>
            <person name="Kim J.M."/>
            <person name="Choi D.G."/>
            <person name="Jeon C.O."/>
        </authorList>
    </citation>
    <scope>NUCLEOTIDE SEQUENCE [LARGE SCALE GENOMIC DNA]</scope>
    <source>
        <strain evidence="1 2">J2-16</strain>
    </source>
</reference>
<evidence type="ECO:0000313" key="1">
    <source>
        <dbReference type="EMBL" id="WPJ94515.1"/>
    </source>
</evidence>
<keyword evidence="2" id="KW-1185">Reference proteome</keyword>
<protein>
    <recommendedName>
        <fullName evidence="3">Cadherin domain-containing protein</fullName>
    </recommendedName>
</protein>